<accession>A0A6M7UDT9</accession>
<comment type="similarity">
    <text evidence="1 14">Belongs to the class-I pyridine nucleotide-disulfide oxidoreductase family.</text>
</comment>
<dbReference type="FunFam" id="3.30.390.30:FF:000001">
    <property type="entry name" value="Dihydrolipoyl dehydrogenase"/>
    <property type="match status" value="1"/>
</dbReference>
<feature type="binding site" evidence="12">
    <location>
        <begin position="328"/>
        <end position="331"/>
    </location>
    <ligand>
        <name>FAD</name>
        <dbReference type="ChEBI" id="CHEBI:57692"/>
    </ligand>
</feature>
<dbReference type="PROSITE" id="PS00076">
    <property type="entry name" value="PYRIDINE_REDOX_1"/>
    <property type="match status" value="1"/>
</dbReference>
<feature type="domain" description="FAD/NAD(P)-binding" evidence="16">
    <location>
        <begin position="7"/>
        <end position="337"/>
    </location>
</feature>
<evidence type="ECO:0000256" key="4">
    <source>
        <dbReference type="ARBA" id="ARBA00022630"/>
    </source>
</evidence>
<dbReference type="EC" id="1.8.1.4" evidence="2 14"/>
<dbReference type="InterPro" id="IPR004099">
    <property type="entry name" value="Pyr_nucl-diS_OxRdtase_dimer"/>
</dbReference>
<keyword evidence="8" id="KW-1015">Disulfide bond</keyword>
<dbReference type="InterPro" id="IPR001100">
    <property type="entry name" value="Pyr_nuc-diS_OxRdtase"/>
</dbReference>
<dbReference type="PRINTS" id="PR00411">
    <property type="entry name" value="PNDRDTASEI"/>
</dbReference>
<feature type="binding site" evidence="12">
    <location>
        <position position="206"/>
    </location>
    <ligand>
        <name>NAD(+)</name>
        <dbReference type="ChEBI" id="CHEBI:57540"/>
    </ligand>
</feature>
<evidence type="ECO:0000256" key="2">
    <source>
        <dbReference type="ARBA" id="ARBA00012608"/>
    </source>
</evidence>
<sequence length="474" mass="49132">MKEISCKLLVIGAGPGGYICAIRAGQLGVDTVIVEAGKPGGTCLNVGCIPSKALIHAAEEFEKVSHMAGGKSPLGISVSAPVLDLSKTVAWKDGIVSRLNSGVAGLLKKAGVKTVHGWATFRDGKTVEVETETGSQVIRAEAIVIATGSAPVELPFLPFGGPVISSTDALALSEVPKRLAVVGGGYIGLELGMAFARMGARVTVVEALPRVLAQYDAELTRPVSKRLAALGVEVMLGAKAKGLSKKGDALLVESSDGKTGDGKTGDGKSVEVAADKVLVTVGRKPVTEGWGLEQIDLDMSGKFIRIDDQCRTSMRGVFAIGDVTGEPMLAHRAMAQGEMVAEIVAGHKRSWDKRSIPAVCFTDPELVTSGLSPEEAKAQGEVKIGLFPFAANGRAMTKQGEDGFVRVVARADNHLVLGIQAVGQGVSELSAAFGLALEMGARLEDIAGTIHAHPTQGEGFQEAALKALGHALHI</sequence>
<dbReference type="EMBL" id="CP033361">
    <property type="protein sequence ID" value="QKC74886.1"/>
    <property type="molecule type" value="Genomic_DNA"/>
</dbReference>
<keyword evidence="9 14" id="KW-0676">Redox-active center</keyword>
<dbReference type="AlphaFoldDB" id="A0A6M7UDT9"/>
<dbReference type="GO" id="GO:0004148">
    <property type="term" value="F:dihydrolipoyl dehydrogenase (NADH) activity"/>
    <property type="evidence" value="ECO:0007669"/>
    <property type="project" value="UniProtKB-EC"/>
</dbReference>
<evidence type="ECO:0000256" key="12">
    <source>
        <dbReference type="PIRSR" id="PIRSR000350-3"/>
    </source>
</evidence>
<feature type="binding site" evidence="12">
    <location>
        <position position="322"/>
    </location>
    <ligand>
        <name>FAD</name>
        <dbReference type="ChEBI" id="CHEBI:57692"/>
    </ligand>
</feature>
<feature type="binding site" evidence="12">
    <location>
        <begin position="183"/>
        <end position="190"/>
    </location>
    <ligand>
        <name>NAD(+)</name>
        <dbReference type="ChEBI" id="CHEBI:57540"/>
    </ligand>
</feature>
<proteinExistence type="inferred from homology"/>
<keyword evidence="6 14" id="KW-0560">Oxidoreductase</keyword>
<evidence type="ECO:0000256" key="3">
    <source>
        <dbReference type="ARBA" id="ARBA00016961"/>
    </source>
</evidence>
<dbReference type="SUPFAM" id="SSF55424">
    <property type="entry name" value="FAD/NAD-linked reductases, dimerisation (C-terminal) domain"/>
    <property type="match status" value="1"/>
</dbReference>
<feature type="disulfide bond" description="Redox-active" evidence="13">
    <location>
        <begin position="43"/>
        <end position="48"/>
    </location>
</feature>
<dbReference type="SUPFAM" id="SSF51905">
    <property type="entry name" value="FAD/NAD(P)-binding domain"/>
    <property type="match status" value="1"/>
</dbReference>
<comment type="cofactor">
    <cofactor evidence="12 14">
        <name>FAD</name>
        <dbReference type="ChEBI" id="CHEBI:57692"/>
    </cofactor>
    <text evidence="12 14">Binds 1 FAD per subunit.</text>
</comment>
<evidence type="ECO:0000313" key="17">
    <source>
        <dbReference type="EMBL" id="QKC74886.1"/>
    </source>
</evidence>
<evidence type="ECO:0000256" key="6">
    <source>
        <dbReference type="ARBA" id="ARBA00023002"/>
    </source>
</evidence>
<dbReference type="InterPro" id="IPR012999">
    <property type="entry name" value="Pyr_OxRdtase_I_AS"/>
</dbReference>
<feature type="binding site" evidence="12">
    <location>
        <begin position="147"/>
        <end position="149"/>
    </location>
    <ligand>
        <name>FAD</name>
        <dbReference type="ChEBI" id="CHEBI:57692"/>
    </ligand>
</feature>
<comment type="miscellaneous">
    <text evidence="14">The active site is a redox-active disulfide bond.</text>
</comment>
<reference evidence="17 18" key="1">
    <citation type="submission" date="2018-10" db="EMBL/GenBank/DDBJ databases">
        <authorList>
            <person name="Perry B.J."/>
            <person name="Sullivan J.T."/>
            <person name="Murphy R.J.T."/>
            <person name="Ramsay J.P."/>
            <person name="Ronson C.W."/>
        </authorList>
    </citation>
    <scope>NUCLEOTIDE SEQUENCE [LARGE SCALE GENOMIC DNA]</scope>
    <source>
        <strain evidence="17 18">NZP2014</strain>
    </source>
</reference>
<dbReference type="RefSeq" id="WP_064990930.1">
    <property type="nucleotide sequence ID" value="NZ_CP033361.1"/>
</dbReference>
<evidence type="ECO:0000259" key="16">
    <source>
        <dbReference type="Pfam" id="PF07992"/>
    </source>
</evidence>
<dbReference type="Gene3D" id="3.30.390.30">
    <property type="match status" value="1"/>
</dbReference>
<evidence type="ECO:0000313" key="18">
    <source>
        <dbReference type="Proteomes" id="UP000503339"/>
    </source>
</evidence>
<dbReference type="PIRSF" id="PIRSF000350">
    <property type="entry name" value="Mercury_reductase_MerA"/>
    <property type="match status" value="1"/>
</dbReference>
<evidence type="ECO:0000259" key="15">
    <source>
        <dbReference type="Pfam" id="PF02852"/>
    </source>
</evidence>
<dbReference type="InterPro" id="IPR050151">
    <property type="entry name" value="Class-I_Pyr_Nuc-Dis_Oxidored"/>
</dbReference>
<comment type="catalytic activity">
    <reaction evidence="10 14">
        <text>N(6)-[(R)-dihydrolipoyl]-L-lysyl-[protein] + NAD(+) = N(6)-[(R)-lipoyl]-L-lysyl-[protein] + NADH + H(+)</text>
        <dbReference type="Rhea" id="RHEA:15045"/>
        <dbReference type="Rhea" id="RHEA-COMP:10474"/>
        <dbReference type="Rhea" id="RHEA-COMP:10475"/>
        <dbReference type="ChEBI" id="CHEBI:15378"/>
        <dbReference type="ChEBI" id="CHEBI:57540"/>
        <dbReference type="ChEBI" id="CHEBI:57945"/>
        <dbReference type="ChEBI" id="CHEBI:83099"/>
        <dbReference type="ChEBI" id="CHEBI:83100"/>
        <dbReference type="EC" id="1.8.1.4"/>
    </reaction>
</comment>
<evidence type="ECO:0000256" key="9">
    <source>
        <dbReference type="ARBA" id="ARBA00023284"/>
    </source>
</evidence>
<evidence type="ECO:0000256" key="8">
    <source>
        <dbReference type="ARBA" id="ARBA00023157"/>
    </source>
</evidence>
<dbReference type="NCBIfam" id="TIGR01350">
    <property type="entry name" value="lipoamide_DH"/>
    <property type="match status" value="1"/>
</dbReference>
<dbReference type="PRINTS" id="PR00368">
    <property type="entry name" value="FADPNR"/>
</dbReference>
<evidence type="ECO:0000256" key="5">
    <source>
        <dbReference type="ARBA" id="ARBA00022827"/>
    </source>
</evidence>
<dbReference type="Pfam" id="PF07992">
    <property type="entry name" value="Pyr_redox_2"/>
    <property type="match status" value="1"/>
</dbReference>
<feature type="active site" description="Proton acceptor" evidence="11">
    <location>
        <position position="453"/>
    </location>
</feature>
<dbReference type="InterPro" id="IPR006258">
    <property type="entry name" value="Lipoamide_DH"/>
</dbReference>
<dbReference type="PANTHER" id="PTHR22912:SF160">
    <property type="entry name" value="DIHYDROLIPOYL DEHYDROGENASE"/>
    <property type="match status" value="1"/>
</dbReference>
<evidence type="ECO:0000256" key="14">
    <source>
        <dbReference type="RuleBase" id="RU003692"/>
    </source>
</evidence>
<keyword evidence="5 12" id="KW-0274">FAD</keyword>
<keyword evidence="7 12" id="KW-0520">NAD</keyword>
<evidence type="ECO:0000256" key="11">
    <source>
        <dbReference type="PIRSR" id="PIRSR000350-2"/>
    </source>
</evidence>
<dbReference type="GO" id="GO:0050660">
    <property type="term" value="F:flavin adenine dinucleotide binding"/>
    <property type="evidence" value="ECO:0007669"/>
    <property type="project" value="InterPro"/>
</dbReference>
<dbReference type="Pfam" id="PF02852">
    <property type="entry name" value="Pyr_redox_dim"/>
    <property type="match status" value="1"/>
</dbReference>
<dbReference type="InterPro" id="IPR016156">
    <property type="entry name" value="FAD/NAD-linked_Rdtase_dimer_sf"/>
</dbReference>
<feature type="domain" description="Pyridine nucleotide-disulphide oxidoreductase dimerisation" evidence="15">
    <location>
        <begin position="356"/>
        <end position="464"/>
    </location>
</feature>
<evidence type="ECO:0000256" key="7">
    <source>
        <dbReference type="ARBA" id="ARBA00023027"/>
    </source>
</evidence>
<organism evidence="17 18">
    <name type="scientific">Mesorhizobium erdmanii</name>
    <dbReference type="NCBI Taxonomy" id="1777866"/>
    <lineage>
        <taxon>Bacteria</taxon>
        <taxon>Pseudomonadati</taxon>
        <taxon>Pseudomonadota</taxon>
        <taxon>Alphaproteobacteria</taxon>
        <taxon>Hyphomicrobiales</taxon>
        <taxon>Phyllobacteriaceae</taxon>
        <taxon>Mesorhizobium</taxon>
    </lineage>
</organism>
<gene>
    <name evidence="17" type="primary">lpdA</name>
    <name evidence="17" type="ORF">EB233_04455</name>
</gene>
<dbReference type="GO" id="GO:0006103">
    <property type="term" value="P:2-oxoglutarate metabolic process"/>
    <property type="evidence" value="ECO:0007669"/>
    <property type="project" value="TreeGrafter"/>
</dbReference>
<evidence type="ECO:0000256" key="1">
    <source>
        <dbReference type="ARBA" id="ARBA00007532"/>
    </source>
</evidence>
<name>A0A6M7UDT9_9HYPH</name>
<dbReference type="Gene3D" id="3.50.50.60">
    <property type="entry name" value="FAD/NAD(P)-binding domain"/>
    <property type="match status" value="2"/>
</dbReference>
<feature type="binding site" evidence="12">
    <location>
        <position position="282"/>
    </location>
    <ligand>
        <name>NAD(+)</name>
        <dbReference type="ChEBI" id="CHEBI:57540"/>
    </ligand>
</feature>
<evidence type="ECO:0000256" key="10">
    <source>
        <dbReference type="ARBA" id="ARBA00049187"/>
    </source>
</evidence>
<dbReference type="PANTHER" id="PTHR22912">
    <property type="entry name" value="DISULFIDE OXIDOREDUCTASE"/>
    <property type="match status" value="1"/>
</dbReference>
<dbReference type="InterPro" id="IPR036188">
    <property type="entry name" value="FAD/NAD-bd_sf"/>
</dbReference>
<dbReference type="KEGG" id="merd:EB233_04455"/>
<keyword evidence="4 14" id="KW-0285">Flavoprotein</keyword>
<protein>
    <recommendedName>
        <fullName evidence="3 14">Dihydrolipoyl dehydrogenase</fullName>
        <ecNumber evidence="2 14">1.8.1.4</ecNumber>
    </recommendedName>
</protein>
<feature type="binding site" evidence="12">
    <location>
        <position position="52"/>
    </location>
    <ligand>
        <name>FAD</name>
        <dbReference type="ChEBI" id="CHEBI:57692"/>
    </ligand>
</feature>
<dbReference type="Proteomes" id="UP000503339">
    <property type="component" value="Chromosome"/>
</dbReference>
<keyword evidence="18" id="KW-1185">Reference proteome</keyword>
<evidence type="ECO:0000256" key="13">
    <source>
        <dbReference type="PIRSR" id="PIRSR000350-4"/>
    </source>
</evidence>
<keyword evidence="12" id="KW-0547">Nucleotide-binding</keyword>
<dbReference type="InterPro" id="IPR023753">
    <property type="entry name" value="FAD/NAD-binding_dom"/>
</dbReference>